<protein>
    <submittedName>
        <fullName evidence="2">ABC transporter substrate-binding protein</fullName>
    </submittedName>
</protein>
<dbReference type="Gene3D" id="3.40.190.10">
    <property type="entry name" value="Periplasmic binding protein-like II"/>
    <property type="match status" value="1"/>
</dbReference>
<feature type="region of interest" description="Disordered" evidence="1">
    <location>
        <begin position="1"/>
        <end position="21"/>
    </location>
</feature>
<sequence>MTPDPILSPAPTPTRSKEITMTRPLTRPALLRWSALSVAALTLSACGGAAAGSAETADLAAVTDDDLEGLTITVGDFFGDCVDAVGDETDPTVGTTECETMRILNNKFNAENPWGITVNREAGSEWSVYYDAVNSAFAADTAPDILFMHAANIPDYAGRGLLLPLDDSLEAAGIDTADLTEPALAGVTDGQGAVHGVPHDLHGNLVHLNMDLLAEAGLVTAEGEAVLPTSPEELVEHAEQFEQATGRQYIAWANDFNIPFRMFWTLVAQQGETVISDEGEATVDTEAGREALGVIADLYSRGIAQPEQTYDSSQQAWLNGEVGMLVNGTWVVNEYSRSASFDYRALDFPTLYDQPGVWANSHTWVVPAQEDADPARYRAALEYAAFMLENNEAWALNTGHLSPLTSVLESDFYQQADQRAGYATTAEFASLVPQVDGWQGAEDALARALETVWLTGASVEDALAAAQSQVASQLD</sequence>
<proteinExistence type="predicted"/>
<comment type="caution">
    <text evidence="2">The sequence shown here is derived from an EMBL/GenBank/DDBJ whole genome shotgun (WGS) entry which is preliminary data.</text>
</comment>
<evidence type="ECO:0000313" key="2">
    <source>
        <dbReference type="EMBL" id="EYR63400.1"/>
    </source>
</evidence>
<gene>
    <name evidence="2" type="ORF">N866_00910</name>
</gene>
<evidence type="ECO:0000313" key="3">
    <source>
        <dbReference type="Proteomes" id="UP000019753"/>
    </source>
</evidence>
<dbReference type="PANTHER" id="PTHR43649">
    <property type="entry name" value="ARABINOSE-BINDING PROTEIN-RELATED"/>
    <property type="match status" value="1"/>
</dbReference>
<reference evidence="2 3" key="1">
    <citation type="submission" date="2014-01" db="EMBL/GenBank/DDBJ databases">
        <title>Actinotalea ferrariae CF5-4.</title>
        <authorList>
            <person name="Chen F."/>
            <person name="Li Y."/>
            <person name="Wang G."/>
        </authorList>
    </citation>
    <scope>NUCLEOTIDE SEQUENCE [LARGE SCALE GENOMIC DNA]</scope>
    <source>
        <strain evidence="2 3">CF5-4</strain>
    </source>
</reference>
<dbReference type="InterPro" id="IPR006059">
    <property type="entry name" value="SBP"/>
</dbReference>
<name>A0A021VTP3_9CELL</name>
<accession>A0A021VTP3</accession>
<keyword evidence="3" id="KW-1185">Reference proteome</keyword>
<feature type="compositionally biased region" description="Pro residues" evidence="1">
    <location>
        <begin position="1"/>
        <end position="12"/>
    </location>
</feature>
<dbReference type="Pfam" id="PF13416">
    <property type="entry name" value="SBP_bac_8"/>
    <property type="match status" value="1"/>
</dbReference>
<dbReference type="InterPro" id="IPR050490">
    <property type="entry name" value="Bact_solute-bd_prot1"/>
</dbReference>
<dbReference type="EMBL" id="AXCW01000096">
    <property type="protein sequence ID" value="EYR63400.1"/>
    <property type="molecule type" value="Genomic_DNA"/>
</dbReference>
<dbReference type="PANTHER" id="PTHR43649:SF30">
    <property type="entry name" value="ABC TRANSPORTER SUBSTRATE-BINDING PROTEIN"/>
    <property type="match status" value="1"/>
</dbReference>
<dbReference type="SUPFAM" id="SSF53850">
    <property type="entry name" value="Periplasmic binding protein-like II"/>
    <property type="match status" value="1"/>
</dbReference>
<evidence type="ECO:0000256" key="1">
    <source>
        <dbReference type="SAM" id="MobiDB-lite"/>
    </source>
</evidence>
<organism evidence="2 3">
    <name type="scientific">Actinotalea ferrariae CF5-4</name>
    <dbReference type="NCBI Taxonomy" id="948458"/>
    <lineage>
        <taxon>Bacteria</taxon>
        <taxon>Bacillati</taxon>
        <taxon>Actinomycetota</taxon>
        <taxon>Actinomycetes</taxon>
        <taxon>Micrococcales</taxon>
        <taxon>Cellulomonadaceae</taxon>
        <taxon>Actinotalea</taxon>
    </lineage>
</organism>
<dbReference type="AlphaFoldDB" id="A0A021VTP3"/>
<dbReference type="Proteomes" id="UP000019753">
    <property type="component" value="Unassembled WGS sequence"/>
</dbReference>